<dbReference type="GO" id="GO:0005576">
    <property type="term" value="C:extracellular region"/>
    <property type="evidence" value="ECO:0007669"/>
    <property type="project" value="UniProtKB-SubCell"/>
</dbReference>
<evidence type="ECO:0000256" key="3">
    <source>
        <dbReference type="ARBA" id="ARBA00022729"/>
    </source>
</evidence>
<dbReference type="SUPFAM" id="SSF53300">
    <property type="entry name" value="vWA-like"/>
    <property type="match status" value="3"/>
</dbReference>
<dbReference type="PROSITE" id="PS50234">
    <property type="entry name" value="VWFA"/>
    <property type="match status" value="3"/>
</dbReference>
<evidence type="ECO:0000313" key="8">
    <source>
        <dbReference type="EMBL" id="CEK80923.1"/>
    </source>
</evidence>
<keyword evidence="5" id="KW-0325">Glycoprotein</keyword>
<feature type="domain" description="VWFA" evidence="7">
    <location>
        <begin position="550"/>
        <end position="723"/>
    </location>
</feature>
<evidence type="ECO:0000256" key="2">
    <source>
        <dbReference type="ARBA" id="ARBA00022525"/>
    </source>
</evidence>
<proteinExistence type="predicted"/>
<comment type="subcellular location">
    <subcellularLocation>
        <location evidence="1">Secreted</location>
    </subcellularLocation>
</comment>
<feature type="compositionally biased region" description="Low complexity" evidence="6">
    <location>
        <begin position="274"/>
        <end position="311"/>
    </location>
</feature>
<feature type="domain" description="VWFA" evidence="7">
    <location>
        <begin position="47"/>
        <end position="223"/>
    </location>
</feature>
<reference evidence="9" key="1">
    <citation type="submission" date="2014-12" db="EMBL/GenBank/DDBJ databases">
        <title>Insight into the proteome of Arion vulgaris.</title>
        <authorList>
            <person name="Aradska J."/>
            <person name="Bulat T."/>
            <person name="Smidak R."/>
            <person name="Sarate P."/>
            <person name="Gangsoo J."/>
            <person name="Sialana F."/>
            <person name="Bilban M."/>
            <person name="Lubec G."/>
        </authorList>
    </citation>
    <scope>NUCLEOTIDE SEQUENCE</scope>
    <source>
        <tissue evidence="9">Skin</tissue>
    </source>
</reference>
<gene>
    <name evidence="9" type="primary">ORF123441</name>
    <name evidence="8" type="synonym">ORF123431</name>
</gene>
<protein>
    <recommendedName>
        <fullName evidence="7">VWFA domain-containing protein</fullName>
    </recommendedName>
</protein>
<dbReference type="EMBL" id="HACG01034058">
    <property type="protein sequence ID" value="CEK80923.1"/>
    <property type="molecule type" value="Transcribed_RNA"/>
</dbReference>
<evidence type="ECO:0000256" key="4">
    <source>
        <dbReference type="ARBA" id="ARBA00022737"/>
    </source>
</evidence>
<keyword evidence="4" id="KW-0677">Repeat</keyword>
<evidence type="ECO:0000259" key="7">
    <source>
        <dbReference type="PROSITE" id="PS50234"/>
    </source>
</evidence>
<evidence type="ECO:0000313" key="9">
    <source>
        <dbReference type="EMBL" id="CEK80924.1"/>
    </source>
</evidence>
<dbReference type="FunFam" id="3.40.50.410:FF:000004">
    <property type="entry name" value="collagen alpha-6(VI) chain"/>
    <property type="match status" value="1"/>
</dbReference>
<dbReference type="Gene3D" id="3.40.50.410">
    <property type="entry name" value="von Willebrand factor, type A domain"/>
    <property type="match status" value="3"/>
</dbReference>
<dbReference type="SMART" id="SM00327">
    <property type="entry name" value="VWA"/>
    <property type="match status" value="3"/>
</dbReference>
<dbReference type="CDD" id="cd01450">
    <property type="entry name" value="vWFA_subfamily_ECM"/>
    <property type="match status" value="1"/>
</dbReference>
<dbReference type="InterPro" id="IPR050525">
    <property type="entry name" value="ECM_Assembly_Org"/>
</dbReference>
<organism evidence="9">
    <name type="scientific">Arion vulgaris</name>
    <dbReference type="NCBI Taxonomy" id="1028688"/>
    <lineage>
        <taxon>Eukaryota</taxon>
        <taxon>Metazoa</taxon>
        <taxon>Spiralia</taxon>
        <taxon>Lophotrochozoa</taxon>
        <taxon>Mollusca</taxon>
        <taxon>Gastropoda</taxon>
        <taxon>Heterobranchia</taxon>
        <taxon>Euthyneura</taxon>
        <taxon>Panpulmonata</taxon>
        <taxon>Eupulmonata</taxon>
        <taxon>Stylommatophora</taxon>
        <taxon>Helicina</taxon>
        <taxon>Arionoidea</taxon>
        <taxon>Arionidae</taxon>
        <taxon>Arion</taxon>
    </lineage>
</organism>
<dbReference type="AlphaFoldDB" id="A0A0B7AIU7"/>
<feature type="region of interest" description="Disordered" evidence="6">
    <location>
        <begin position="236"/>
        <end position="311"/>
    </location>
</feature>
<dbReference type="InterPro" id="IPR036465">
    <property type="entry name" value="vWFA_dom_sf"/>
</dbReference>
<feature type="domain" description="VWFA" evidence="7">
    <location>
        <begin position="330"/>
        <end position="526"/>
    </location>
</feature>
<dbReference type="Pfam" id="PF00092">
    <property type="entry name" value="VWA"/>
    <property type="match status" value="3"/>
</dbReference>
<dbReference type="EMBL" id="HACG01034059">
    <property type="protein sequence ID" value="CEK80924.1"/>
    <property type="molecule type" value="Transcribed_RNA"/>
</dbReference>
<dbReference type="PANTHER" id="PTHR24020">
    <property type="entry name" value="COLLAGEN ALPHA"/>
    <property type="match status" value="1"/>
</dbReference>
<name>A0A0B7AIU7_9EUPU</name>
<feature type="compositionally biased region" description="Low complexity" evidence="6">
    <location>
        <begin position="236"/>
        <end position="256"/>
    </location>
</feature>
<keyword evidence="2" id="KW-0964">Secreted</keyword>
<dbReference type="PRINTS" id="PR00453">
    <property type="entry name" value="VWFADOMAIN"/>
</dbReference>
<evidence type="ECO:0000256" key="5">
    <source>
        <dbReference type="ARBA" id="ARBA00023180"/>
    </source>
</evidence>
<evidence type="ECO:0000256" key="6">
    <source>
        <dbReference type="SAM" id="MobiDB-lite"/>
    </source>
</evidence>
<dbReference type="InterPro" id="IPR002035">
    <property type="entry name" value="VWF_A"/>
</dbReference>
<sequence length="731" mass="81932">MDKPTILGPTMRLFFNKTWTTILCLYIIFYTVKCQPSVQYCGNTPAEVVFLLDSSNSMWAPNFRKQLEFVSDVVGMFQIGPDKTQVGVATFNNEVQLQFYLNEYKDKDKLLRAIKMVEQTHGPSTATDKAIKFLRTHFFQRRFGARPFVPHVAIIITDGQSDHMIRTLIEATRAKQQDIIIFAVGVGELVNSLELERMASAPSNEYAFVVDNFAFLNSIKEKLAVQTCSVTVPPTTTLRPTTTTAPKTTTTSTRATQDSASSETKDATSIPVLATSATTSPTTQITSASTETTQTTTTTTPEPTTTTQPLPTTTTWVDVVRKICEKKPVDVVFALDSSDIVGPKDFWYQVRFVRDITYGLDVGYNKTRIGVVLYSDQVVHGFDVNDHTSLSSAIEDLYSISRTYGGTRISELIHYVRTKSFRRTVSRRNSAQLLVLITASASDNLHEVKREAEMARKTGINILVVGVGDKVNLEELNTIADVDRQMDKNVIDLLAPFLVNTTPRRRQLYRTDSFGDLDSITMEATIEACTSEITPTPIADQACGTRQEADMMFVVDSEGAGKKNTKKSLDFFKHITKEMDISEDTIQIGMLHPEECIQLAESFRLNSHTDKGHVMSALGNKTEGDKLHSLLRDMRKNAFKRREGGRKNAKKVAIVLVDGEIDFPMKALKEVRRAQIKGVEVYIIFVGTTIPQAEVRDMCDYPPQKHFFQIPDYDKLKELEDSLIELLCDEL</sequence>
<evidence type="ECO:0000256" key="1">
    <source>
        <dbReference type="ARBA" id="ARBA00004613"/>
    </source>
</evidence>
<keyword evidence="3" id="KW-0732">Signal</keyword>
<dbReference type="PANTHER" id="PTHR24020:SF84">
    <property type="entry name" value="VWFA DOMAIN-CONTAINING PROTEIN"/>
    <property type="match status" value="1"/>
</dbReference>
<accession>A0A0B7AIU7</accession>